<feature type="signal peptide" evidence="1">
    <location>
        <begin position="1"/>
        <end position="20"/>
    </location>
</feature>
<dbReference type="HOGENOM" id="CLU_769418_0_0_1"/>
<dbReference type="RefSeq" id="XP_013427412.1">
    <property type="nucleotide sequence ID" value="XM_013571958.1"/>
</dbReference>
<evidence type="ECO:0000313" key="2">
    <source>
        <dbReference type="EMBL" id="KEQ73187.1"/>
    </source>
</evidence>
<dbReference type="OrthoDB" id="3538998at2759"/>
<feature type="chain" id="PRO_5001701790" evidence="1">
    <location>
        <begin position="21"/>
        <end position="363"/>
    </location>
</feature>
<dbReference type="Proteomes" id="UP000027730">
    <property type="component" value="Unassembled WGS sequence"/>
</dbReference>
<sequence length="363" mass="38176">MMAKFTLVGCIAALSAVVHAQVDSQQAPTIFDRVDLPFTFTNCAAPTEMETCWNAQNYTNEYLDPECSGLQQRIDCALTNCWNRVYSCDYQQLLLSYNSTCFDAHEAQILNQTFTAPDLPFYPPPADAAGACSCNISRLANDLMEVITDPYLTCAKKVQADNGGDPNDEYVADSPDCGCCLYGAASAAIWDDCKDQDPGYIGLTALKQIYVEYRQSGPDGSLAECSSRLQNFSCVDHGFVDYGANASEYARPTPLHSATGTWSDMNGILTAPVSGATYTWTGWNETFTVTAKSVEAVASRSASATGKDTGVATGSITGSVTGSVTGTAVGGSATSKGAAPTLMAAQQTAAALVGLGGLALALL</sequence>
<gene>
    <name evidence="2" type="ORF">M436DRAFT_46011</name>
</gene>
<evidence type="ECO:0000256" key="1">
    <source>
        <dbReference type="SAM" id="SignalP"/>
    </source>
</evidence>
<evidence type="ECO:0000313" key="3">
    <source>
        <dbReference type="Proteomes" id="UP000027730"/>
    </source>
</evidence>
<dbReference type="GeneID" id="25410428"/>
<keyword evidence="3" id="KW-1185">Reference proteome</keyword>
<dbReference type="AlphaFoldDB" id="A0A074WTY0"/>
<reference evidence="2 3" key="1">
    <citation type="journal article" date="2014" name="BMC Genomics">
        <title>Genome sequencing of four Aureobasidium pullulans varieties: biotechnological potential, stress tolerance, and description of new species.</title>
        <authorList>
            <person name="Gostin Ar C."/>
            <person name="Ohm R.A."/>
            <person name="Kogej T."/>
            <person name="Sonjak S."/>
            <person name="Turk M."/>
            <person name="Zajc J."/>
            <person name="Zalar P."/>
            <person name="Grube M."/>
            <person name="Sun H."/>
            <person name="Han J."/>
            <person name="Sharma A."/>
            <person name="Chiniquy J."/>
            <person name="Ngan C.Y."/>
            <person name="Lipzen A."/>
            <person name="Barry K."/>
            <person name="Grigoriev I.V."/>
            <person name="Gunde-Cimerman N."/>
        </authorList>
    </citation>
    <scope>NUCLEOTIDE SEQUENCE [LARGE SCALE GENOMIC DNA]</scope>
    <source>
        <strain evidence="2 3">CBS 147.97</strain>
    </source>
</reference>
<keyword evidence="1" id="KW-0732">Signal</keyword>
<organism evidence="2 3">
    <name type="scientific">Aureobasidium namibiae CBS 147.97</name>
    <dbReference type="NCBI Taxonomy" id="1043004"/>
    <lineage>
        <taxon>Eukaryota</taxon>
        <taxon>Fungi</taxon>
        <taxon>Dikarya</taxon>
        <taxon>Ascomycota</taxon>
        <taxon>Pezizomycotina</taxon>
        <taxon>Dothideomycetes</taxon>
        <taxon>Dothideomycetidae</taxon>
        <taxon>Dothideales</taxon>
        <taxon>Saccotheciaceae</taxon>
        <taxon>Aureobasidium</taxon>
    </lineage>
</organism>
<protein>
    <submittedName>
        <fullName evidence="2">Uncharacterized protein</fullName>
    </submittedName>
</protein>
<accession>A0A074WTY0</accession>
<proteinExistence type="predicted"/>
<name>A0A074WTY0_9PEZI</name>
<dbReference type="EMBL" id="KL584709">
    <property type="protein sequence ID" value="KEQ73187.1"/>
    <property type="molecule type" value="Genomic_DNA"/>
</dbReference>